<dbReference type="EMBL" id="UIDG01000334">
    <property type="protein sequence ID" value="SUS07250.1"/>
    <property type="molecule type" value="Genomic_DNA"/>
</dbReference>
<evidence type="ECO:0000313" key="2">
    <source>
        <dbReference type="EMBL" id="SUS07250.1"/>
    </source>
</evidence>
<gene>
    <name evidence="2" type="ORF">DF3PB_40047</name>
</gene>
<proteinExistence type="predicted"/>
<organism evidence="2">
    <name type="scientific">metagenome</name>
    <dbReference type="NCBI Taxonomy" id="256318"/>
    <lineage>
        <taxon>unclassified sequences</taxon>
        <taxon>metagenomes</taxon>
    </lineage>
</organism>
<feature type="region of interest" description="Disordered" evidence="1">
    <location>
        <begin position="70"/>
        <end position="95"/>
    </location>
</feature>
<accession>A0A380TFN7</accession>
<sequence>MMDDVVWFVFMDELGFAASISAPPGVILNRAALPKSRGESYTGFGRLRASGEARRSITVESCDSPQTERCLRTQSGRNRPTVRRGHCGLQLRESR</sequence>
<name>A0A380TFN7_9ZZZZ</name>
<protein>
    <submittedName>
        <fullName evidence="2">Uncharacterized protein</fullName>
    </submittedName>
</protein>
<evidence type="ECO:0000256" key="1">
    <source>
        <dbReference type="SAM" id="MobiDB-lite"/>
    </source>
</evidence>
<reference evidence="2" key="1">
    <citation type="submission" date="2018-07" db="EMBL/GenBank/DDBJ databases">
        <authorList>
            <person name="Quirk P.G."/>
            <person name="Krulwich T.A."/>
        </authorList>
    </citation>
    <scope>NUCLEOTIDE SEQUENCE</scope>
</reference>
<dbReference type="AlphaFoldDB" id="A0A380TFN7"/>